<evidence type="ECO:0000313" key="4">
    <source>
        <dbReference type="Proteomes" id="UP000266089"/>
    </source>
</evidence>
<dbReference type="Proteomes" id="UP000266089">
    <property type="component" value="Unassembled WGS sequence"/>
</dbReference>
<dbReference type="SUPFAM" id="SSF101874">
    <property type="entry name" value="YceI-like"/>
    <property type="match status" value="1"/>
</dbReference>
<dbReference type="InterPro" id="IPR036761">
    <property type="entry name" value="TTHA0802/YceI-like_sf"/>
</dbReference>
<feature type="signal peptide" evidence="1">
    <location>
        <begin position="1"/>
        <end position="16"/>
    </location>
</feature>
<dbReference type="EMBL" id="QWKX01000002">
    <property type="protein sequence ID" value="RIH79921.1"/>
    <property type="molecule type" value="Genomic_DNA"/>
</dbReference>
<protein>
    <submittedName>
        <fullName evidence="3">Protein YceI</fullName>
    </submittedName>
</protein>
<accession>A0A399EC87</accession>
<organism evidence="3 4">
    <name type="scientific">Meiothermus taiwanensis</name>
    <dbReference type="NCBI Taxonomy" id="172827"/>
    <lineage>
        <taxon>Bacteria</taxon>
        <taxon>Thermotogati</taxon>
        <taxon>Deinococcota</taxon>
        <taxon>Deinococci</taxon>
        <taxon>Thermales</taxon>
        <taxon>Thermaceae</taxon>
        <taxon>Meiothermus</taxon>
    </lineage>
</organism>
<proteinExistence type="predicted"/>
<keyword evidence="1" id="KW-0732">Signal</keyword>
<comment type="caution">
    <text evidence="3">The sequence shown here is derived from an EMBL/GenBank/DDBJ whole genome shotgun (WGS) entry which is preliminary data.</text>
</comment>
<dbReference type="SMART" id="SM00867">
    <property type="entry name" value="YceI"/>
    <property type="match status" value="1"/>
</dbReference>
<feature type="chain" id="PRO_5017244245" evidence="1">
    <location>
        <begin position="17"/>
        <end position="195"/>
    </location>
</feature>
<dbReference type="PANTHER" id="PTHR34406:SF1">
    <property type="entry name" value="PROTEIN YCEI"/>
    <property type="match status" value="1"/>
</dbReference>
<name>A0A399EC87_9DEIN</name>
<dbReference type="InterPro" id="IPR007372">
    <property type="entry name" value="Lipid/polyisoprenoid-bd_YceI"/>
</dbReference>
<dbReference type="PANTHER" id="PTHR34406">
    <property type="entry name" value="PROTEIN YCEI"/>
    <property type="match status" value="1"/>
</dbReference>
<dbReference type="AlphaFoldDB" id="A0A399EC87"/>
<evidence type="ECO:0000259" key="2">
    <source>
        <dbReference type="SMART" id="SM00867"/>
    </source>
</evidence>
<evidence type="ECO:0000256" key="1">
    <source>
        <dbReference type="SAM" id="SignalP"/>
    </source>
</evidence>
<dbReference type="Pfam" id="PF04264">
    <property type="entry name" value="YceI"/>
    <property type="match status" value="1"/>
</dbReference>
<reference evidence="3 4" key="1">
    <citation type="submission" date="2018-08" db="EMBL/GenBank/DDBJ databases">
        <title>Meiothermus cateniformans JCM 15151 genome sequencing project.</title>
        <authorList>
            <person name="Da Costa M.S."/>
            <person name="Albuquerque L."/>
            <person name="Raposo P."/>
            <person name="Froufe H.J.C."/>
            <person name="Barroso C.S."/>
            <person name="Egas C."/>
        </authorList>
    </citation>
    <scope>NUCLEOTIDE SEQUENCE [LARGE SCALE GENOMIC DNA]</scope>
    <source>
        <strain evidence="3 4">JCM 15151</strain>
    </source>
</reference>
<sequence length="195" mass="21885">MGRLMALLLLCGVALAQSRLELVPAQSEARYRVREQLAGVNFPSDAVGVSKQVQGVVRLDRNGRALEGSRFTVDLSALTSDQPRRDNYLRRNTLNTDRYPLAEFVPKEVRGLSFPLPTSGKATVQIVGDLKIREVSRSVTWEGEVEFRGETAILQARTSFTFRDFGLTQPRVLSVLSVDETIRLEVSFTFRVLER</sequence>
<dbReference type="Gene3D" id="2.40.128.110">
    <property type="entry name" value="Lipid/polyisoprenoid-binding, YceI-like"/>
    <property type="match status" value="1"/>
</dbReference>
<dbReference type="OrthoDB" id="117810at2"/>
<gene>
    <name evidence="3" type="primary">yceI_1</name>
    <name evidence="3" type="ORF">Mcate_00150</name>
</gene>
<evidence type="ECO:0000313" key="3">
    <source>
        <dbReference type="EMBL" id="RIH79921.1"/>
    </source>
</evidence>
<feature type="domain" description="Lipid/polyisoprenoid-binding YceI-like" evidence="2">
    <location>
        <begin position="19"/>
        <end position="191"/>
    </location>
</feature>
<dbReference type="RefSeq" id="WP_043982802.1">
    <property type="nucleotide sequence ID" value="NZ_JBHSXZ010000022.1"/>
</dbReference>